<comment type="similarity">
    <text evidence="10">Belongs to the TrkH potassium transport family.</text>
</comment>
<keyword evidence="7 12" id="KW-1133">Transmembrane helix</keyword>
<comment type="function">
    <text evidence="10">Low-affinity potassium transport system. Interacts with Trk system potassium uptake protein TrkA.</text>
</comment>
<dbReference type="RefSeq" id="WP_126841541.1">
    <property type="nucleotide sequence ID" value="NZ_PIQH01000004.1"/>
</dbReference>
<feature type="binding site" evidence="11">
    <location>
        <position position="452"/>
    </location>
    <ligand>
        <name>K(+)</name>
        <dbReference type="ChEBI" id="CHEBI:29103"/>
    </ligand>
</feature>
<comment type="caution">
    <text evidence="13">The sequence shown here is derived from an EMBL/GenBank/DDBJ whole genome shotgun (WGS) entry which is preliminary data.</text>
</comment>
<feature type="binding site" evidence="11">
    <location>
        <position position="131"/>
    </location>
    <ligand>
        <name>K(+)</name>
        <dbReference type="ChEBI" id="CHEBI:29103"/>
    </ligand>
</feature>
<evidence type="ECO:0000256" key="1">
    <source>
        <dbReference type="ARBA" id="ARBA00004651"/>
    </source>
</evidence>
<accession>A0A432ZRE7</accession>
<feature type="transmembrane region" description="Helical" evidence="12">
    <location>
        <begin position="90"/>
        <end position="111"/>
    </location>
</feature>
<gene>
    <name evidence="13" type="ORF">CWI84_05355</name>
</gene>
<feature type="transmembrane region" description="Helical" evidence="12">
    <location>
        <begin position="409"/>
        <end position="434"/>
    </location>
</feature>
<evidence type="ECO:0000256" key="4">
    <source>
        <dbReference type="ARBA" id="ARBA00022538"/>
    </source>
</evidence>
<keyword evidence="10" id="KW-0997">Cell inner membrane</keyword>
<feature type="transmembrane region" description="Helical" evidence="12">
    <location>
        <begin position="202"/>
        <end position="221"/>
    </location>
</feature>
<evidence type="ECO:0000313" key="13">
    <source>
        <dbReference type="EMBL" id="RUO80484.1"/>
    </source>
</evidence>
<keyword evidence="9 10" id="KW-0472">Membrane</keyword>
<feature type="binding site" evidence="11">
    <location>
        <position position="451"/>
    </location>
    <ligand>
        <name>K(+)</name>
        <dbReference type="ChEBI" id="CHEBI:29103"/>
    </ligand>
</feature>
<protein>
    <recommendedName>
        <fullName evidence="10">Trk system potassium uptake protein</fullName>
    </recommendedName>
</protein>
<evidence type="ECO:0000256" key="12">
    <source>
        <dbReference type="SAM" id="Phobius"/>
    </source>
</evidence>
<evidence type="ECO:0000256" key="10">
    <source>
        <dbReference type="PIRNR" id="PIRNR006247"/>
    </source>
</evidence>
<organism evidence="13 14">
    <name type="scientific">Idiomarina tyrosinivorans</name>
    <dbReference type="NCBI Taxonomy" id="1445662"/>
    <lineage>
        <taxon>Bacteria</taxon>
        <taxon>Pseudomonadati</taxon>
        <taxon>Pseudomonadota</taxon>
        <taxon>Gammaproteobacteria</taxon>
        <taxon>Alteromonadales</taxon>
        <taxon>Idiomarinaceae</taxon>
        <taxon>Idiomarina</taxon>
    </lineage>
</organism>
<dbReference type="InterPro" id="IPR004772">
    <property type="entry name" value="TrkH"/>
</dbReference>
<feature type="binding site" evidence="11">
    <location>
        <position position="334"/>
    </location>
    <ligand>
        <name>K(+)</name>
        <dbReference type="ChEBI" id="CHEBI:29103"/>
    </ligand>
</feature>
<sequence length="502" mass="54412">MAEQHRHPNIQDESLHVPFSQSNSVRLLAKAVGGLIAIFAIALLAPFVLAVVNAEKDQWHYLTLSVIGIVVGVALFLQPTRGASLRARQVFLLTTVCWLCAGIFGALPLYIAGPKLGFVDALFESISAITTTGSTTIVGLDKLPSSALLWRAMLQWLGGVGIIVMAMAILPFLQVGGMRLFQAESSDISGKFLPRSNHMVMAIARVYLLLTIVAATVYWILGMGGFDAVVHAMTSVATGGFSNYDSSFGFFNDQPALVVAATLMMFLGALPFVLYIRVLKGDTEPLLHDPQVRAFTIFLVIVITALALLQAWNGRDTLDAFIHTGFNVVSVVTTTGYATEDYSQWGGWAIMAFFYLTFVGGCTGSTAGGIKIFRFQLSQLLLKKQFAQLIHPNLTRVQTYQDKRVNDTLLGSMVAFCFMYFLLVGALAFGLSFFDMDFISAISGAATAVSNVGPGLGDVIGPAGNFVTIEPGAKILLIIGMLAGRLEIMTVLILFHRQYWRH</sequence>
<evidence type="ECO:0000256" key="11">
    <source>
        <dbReference type="PIRSR" id="PIRSR006247-1"/>
    </source>
</evidence>
<reference evidence="13 14" key="1">
    <citation type="journal article" date="2011" name="Front. Microbiol.">
        <title>Genomic signatures of strain selection and enhancement in Bacillus atrophaeus var. globigii, a historical biowarfare simulant.</title>
        <authorList>
            <person name="Gibbons H.S."/>
            <person name="Broomall S.M."/>
            <person name="McNew L.A."/>
            <person name="Daligault H."/>
            <person name="Chapman C."/>
            <person name="Bruce D."/>
            <person name="Karavis M."/>
            <person name="Krepps M."/>
            <person name="McGregor P.A."/>
            <person name="Hong C."/>
            <person name="Park K.H."/>
            <person name="Akmal A."/>
            <person name="Feldman A."/>
            <person name="Lin J.S."/>
            <person name="Chang W.E."/>
            <person name="Higgs B.W."/>
            <person name="Demirev P."/>
            <person name="Lindquist J."/>
            <person name="Liem A."/>
            <person name="Fochler E."/>
            <person name="Read T.D."/>
            <person name="Tapia R."/>
            <person name="Johnson S."/>
            <person name="Bishop-Lilly K.A."/>
            <person name="Detter C."/>
            <person name="Han C."/>
            <person name="Sozhamannan S."/>
            <person name="Rosenzweig C.N."/>
            <person name="Skowronski E.W."/>
        </authorList>
    </citation>
    <scope>NUCLEOTIDE SEQUENCE [LARGE SCALE GENOMIC DNA]</scope>
    <source>
        <strain evidence="13 14">CC-PW-9</strain>
    </source>
</reference>
<dbReference type="PANTHER" id="PTHR32024">
    <property type="entry name" value="TRK SYSTEM POTASSIUM UPTAKE PROTEIN TRKG-RELATED"/>
    <property type="match status" value="1"/>
</dbReference>
<keyword evidence="6 10" id="KW-0630">Potassium</keyword>
<dbReference type="GO" id="GO:0046872">
    <property type="term" value="F:metal ion binding"/>
    <property type="evidence" value="ECO:0007669"/>
    <property type="project" value="UniProtKB-KW"/>
</dbReference>
<name>A0A432ZRE7_9GAMM</name>
<keyword evidence="11" id="KW-0479">Metal-binding</keyword>
<feature type="transmembrane region" description="Helical" evidence="12">
    <location>
        <begin position="348"/>
        <end position="373"/>
    </location>
</feature>
<feature type="transmembrane region" description="Helical" evidence="12">
    <location>
        <begin position="475"/>
        <end position="495"/>
    </location>
</feature>
<keyword evidence="8 10" id="KW-0406">Ion transport</keyword>
<evidence type="ECO:0000256" key="6">
    <source>
        <dbReference type="ARBA" id="ARBA00022958"/>
    </source>
</evidence>
<feature type="transmembrane region" description="Helical" evidence="12">
    <location>
        <begin position="156"/>
        <end position="181"/>
    </location>
</feature>
<dbReference type="GO" id="GO:0015379">
    <property type="term" value="F:potassium:chloride symporter activity"/>
    <property type="evidence" value="ECO:0007669"/>
    <property type="project" value="InterPro"/>
</dbReference>
<evidence type="ECO:0000256" key="7">
    <source>
        <dbReference type="ARBA" id="ARBA00022989"/>
    </source>
</evidence>
<dbReference type="PIRSF" id="PIRSF006247">
    <property type="entry name" value="TrkH"/>
    <property type="match status" value="1"/>
</dbReference>
<keyword evidence="4 10" id="KW-0633">Potassium transport</keyword>
<evidence type="ECO:0000256" key="2">
    <source>
        <dbReference type="ARBA" id="ARBA00022448"/>
    </source>
</evidence>
<dbReference type="PANTHER" id="PTHR32024:SF3">
    <property type="entry name" value="TRK SYSTEM POTASSIUM UPTAKE PROTEIN"/>
    <property type="match status" value="1"/>
</dbReference>
<evidence type="ECO:0000256" key="3">
    <source>
        <dbReference type="ARBA" id="ARBA00022475"/>
    </source>
</evidence>
<feature type="transmembrane region" description="Helical" evidence="12">
    <location>
        <begin position="291"/>
        <end position="312"/>
    </location>
</feature>
<feature type="binding site" evidence="11">
    <location>
        <position position="335"/>
    </location>
    <ligand>
        <name>K(+)</name>
        <dbReference type="ChEBI" id="CHEBI:29103"/>
    </ligand>
</feature>
<keyword evidence="5 12" id="KW-0812">Transmembrane</keyword>
<evidence type="ECO:0000256" key="8">
    <source>
        <dbReference type="ARBA" id="ARBA00023065"/>
    </source>
</evidence>
<evidence type="ECO:0000256" key="5">
    <source>
        <dbReference type="ARBA" id="ARBA00022692"/>
    </source>
</evidence>
<keyword evidence="2 10" id="KW-0813">Transport</keyword>
<proteinExistence type="inferred from homology"/>
<feature type="transmembrane region" description="Helical" evidence="12">
    <location>
        <begin position="58"/>
        <end position="78"/>
    </location>
</feature>
<feature type="binding site" evidence="11">
    <location>
        <position position="239"/>
    </location>
    <ligand>
        <name>K(+)</name>
        <dbReference type="ChEBI" id="CHEBI:29103"/>
    </ligand>
</feature>
<dbReference type="OrthoDB" id="9810952at2"/>
<evidence type="ECO:0000313" key="14">
    <source>
        <dbReference type="Proteomes" id="UP000287996"/>
    </source>
</evidence>
<evidence type="ECO:0000256" key="9">
    <source>
        <dbReference type="ARBA" id="ARBA00023136"/>
    </source>
</evidence>
<dbReference type="Pfam" id="PF02386">
    <property type="entry name" value="TrkH"/>
    <property type="match status" value="1"/>
</dbReference>
<feature type="transmembrane region" description="Helical" evidence="12">
    <location>
        <begin position="256"/>
        <end position="279"/>
    </location>
</feature>
<dbReference type="GO" id="GO:0005886">
    <property type="term" value="C:plasma membrane"/>
    <property type="evidence" value="ECO:0007669"/>
    <property type="project" value="UniProtKB-SubCell"/>
</dbReference>
<dbReference type="AlphaFoldDB" id="A0A432ZRE7"/>
<comment type="subcellular location">
    <subcellularLocation>
        <location evidence="10">Cell inner membrane</location>
        <topology evidence="10">Multi-pass membrane protein</topology>
    </subcellularLocation>
    <subcellularLocation>
        <location evidence="1">Cell membrane</location>
        <topology evidence="1">Multi-pass membrane protein</topology>
    </subcellularLocation>
</comment>
<dbReference type="Proteomes" id="UP000287996">
    <property type="component" value="Unassembled WGS sequence"/>
</dbReference>
<feature type="transmembrane region" description="Helical" evidence="12">
    <location>
        <begin position="27"/>
        <end position="52"/>
    </location>
</feature>
<keyword evidence="14" id="KW-1185">Reference proteome</keyword>
<dbReference type="EMBL" id="PIQH01000004">
    <property type="protein sequence ID" value="RUO80484.1"/>
    <property type="molecule type" value="Genomic_DNA"/>
</dbReference>
<dbReference type="InterPro" id="IPR003445">
    <property type="entry name" value="Cat_transpt"/>
</dbReference>
<keyword evidence="3 10" id="KW-1003">Cell membrane</keyword>
<feature type="binding site" evidence="11">
    <location>
        <position position="132"/>
    </location>
    <ligand>
        <name>K(+)</name>
        <dbReference type="ChEBI" id="CHEBI:29103"/>
    </ligand>
</feature>